<sequence length="267" mass="28702">MNFPHLPEGDGTCAIAFDSSPELSTATIVWRTAIHRARYIEALSLANLINSSHPWPIAMIVPAKDLDAPGINPEDYVAVARLVHPGTLNDEQLHGFATAAIEAANILVRTMTEGLDLPIRDAGFPSLASPSGLGFTRDRVEKVFRARGLAEVPADNATQMLNLSFAGTPVDIPYGDPSTAHVRVIARVPMEPDAARLVDLCNRVNLNELSEPTGAAVCVIFRDDQWWAAAEFAAPCRAGLSDEQVDQAVRLGVVGAATQLRSVLHRI</sequence>
<evidence type="ECO:0000313" key="2">
    <source>
        <dbReference type="Proteomes" id="UP000199065"/>
    </source>
</evidence>
<dbReference type="RefSeq" id="WP_177180072.1">
    <property type="nucleotide sequence ID" value="NZ_FOPJ01000005.1"/>
</dbReference>
<gene>
    <name evidence="1" type="ORF">SAMN05660282_01076</name>
</gene>
<reference evidence="1 2" key="1">
    <citation type="submission" date="2016-10" db="EMBL/GenBank/DDBJ databases">
        <authorList>
            <person name="de Groot N.N."/>
        </authorList>
    </citation>
    <scope>NUCLEOTIDE SEQUENCE [LARGE SCALE GENOMIC DNA]</scope>
    <source>
        <strain>J11</strain>
        <strain evidence="2">PG 39</strain>
    </source>
</reference>
<accession>A0A1I2SC56</accession>
<evidence type="ECO:0000313" key="1">
    <source>
        <dbReference type="EMBL" id="SFG50432.1"/>
    </source>
</evidence>
<dbReference type="EMBL" id="FOPJ01000005">
    <property type="protein sequence ID" value="SFG50432.1"/>
    <property type="molecule type" value="Genomic_DNA"/>
</dbReference>
<dbReference type="InterPro" id="IPR019660">
    <property type="entry name" value="Put_sensory_transdc_reg_YbjN"/>
</dbReference>
<protein>
    <submittedName>
        <fullName evidence="1">Putative sensory transduction regulator</fullName>
    </submittedName>
</protein>
<dbReference type="STRING" id="185761.SAMN05660282_01076"/>
<name>A0A1I2SC56_9CORY</name>
<dbReference type="AlphaFoldDB" id="A0A1I2SC56"/>
<dbReference type="Pfam" id="PF10722">
    <property type="entry name" value="YbjN"/>
    <property type="match status" value="1"/>
</dbReference>
<proteinExistence type="predicted"/>
<organism evidence="1 2">
    <name type="scientific">Corynebacterium spheniscorum</name>
    <dbReference type="NCBI Taxonomy" id="185761"/>
    <lineage>
        <taxon>Bacteria</taxon>
        <taxon>Bacillati</taxon>
        <taxon>Actinomycetota</taxon>
        <taxon>Actinomycetes</taxon>
        <taxon>Mycobacteriales</taxon>
        <taxon>Corynebacteriaceae</taxon>
        <taxon>Corynebacterium</taxon>
    </lineage>
</organism>
<keyword evidence="2" id="KW-1185">Reference proteome</keyword>
<dbReference type="Proteomes" id="UP000199065">
    <property type="component" value="Unassembled WGS sequence"/>
</dbReference>